<accession>A0ABR7NFW5</accession>
<evidence type="ECO:0000313" key="11">
    <source>
        <dbReference type="Proteomes" id="UP000658131"/>
    </source>
</evidence>
<keyword evidence="4 7" id="KW-0547">Nucleotide-binding</keyword>
<dbReference type="RefSeq" id="WP_262398942.1">
    <property type="nucleotide sequence ID" value="NZ_JACRTB010000003.1"/>
</dbReference>
<dbReference type="InterPro" id="IPR014445">
    <property type="entry name" value="Gln-dep_NAD_synthase"/>
</dbReference>
<evidence type="ECO:0000256" key="4">
    <source>
        <dbReference type="ARBA" id="ARBA00022741"/>
    </source>
</evidence>
<comment type="similarity">
    <text evidence="8">Belongs to the NAD synthetase family.</text>
</comment>
<dbReference type="InterPro" id="IPR003694">
    <property type="entry name" value="NAD_synthase"/>
</dbReference>
<sequence>MNSMLRVMAACNRVKPGNPAACTDSAEALLLSAAASSPDLVLLPACALSSASCGDLFSSGELLDAASDQLDRLCSISAELSCFVVAGLPLFECGGAVSAVAVLHRGRLIGLLPDQDPPYGMQNTYSERFLPPDTVFSCGSLRFAVCPGNPERLLTRAAALQRTGFDLLLVPACAPVTAGSTQRCLEAARMVSRSLGCAVAVANGGVGESSSPHLYRGFAAVFECGGELGAKIAGQEEISLLCDLDADVIHSQKTFHDYQPAFFSAAADGEKRGLLRPLPTDPFLPPEGPAREAYLDELFELQVRSLCGRMENARIRKLVLGLSGGLDSTLALLVGAAALDALSLPRENLIGVTMPGFGTSDRTYFNALGLLEALGVTSRDISIRAAVTQHFEDIGHDPAVRDITYENAQARERTQILFDLANEQGGLVLGTGDLSEAALGWCTFGGDQLAGYNVNICIPKTVVRLIVERRAARGGEEEEFLRDVLATPVSPELLPAAESGEIAQKTEEIIGPYELHDYFLYHMLRYRFRPAKLYYYSCAAFAGRYQPDYLREKLILFLRRFVSGQFKRSCSPDSARLTDVSLHSAAYQIPSDLDPAVLIGELETITF</sequence>
<proteinExistence type="inferred from homology"/>
<dbReference type="SUPFAM" id="SSF56317">
    <property type="entry name" value="Carbon-nitrogen hydrolase"/>
    <property type="match status" value="1"/>
</dbReference>
<evidence type="ECO:0000256" key="2">
    <source>
        <dbReference type="ARBA" id="ARBA00007145"/>
    </source>
</evidence>
<dbReference type="InterPro" id="IPR041856">
    <property type="entry name" value="NAD+_synth_C"/>
</dbReference>
<dbReference type="Gene3D" id="1.10.10.1140">
    <property type="entry name" value="Glutamine-dependent NAD+ synthetase, C-terminal domain"/>
    <property type="match status" value="1"/>
</dbReference>
<dbReference type="EMBL" id="JACRTB010000003">
    <property type="protein sequence ID" value="MBC8575298.1"/>
    <property type="molecule type" value="Genomic_DNA"/>
</dbReference>
<feature type="domain" description="CN hydrolase" evidence="9">
    <location>
        <begin position="5"/>
        <end position="248"/>
    </location>
</feature>
<evidence type="ECO:0000313" key="10">
    <source>
        <dbReference type="EMBL" id="MBC8575298.1"/>
    </source>
</evidence>
<organism evidence="10 11">
    <name type="scientific">Yanshouia hominis</name>
    <dbReference type="NCBI Taxonomy" id="2763673"/>
    <lineage>
        <taxon>Bacteria</taxon>
        <taxon>Bacillati</taxon>
        <taxon>Bacillota</taxon>
        <taxon>Clostridia</taxon>
        <taxon>Eubacteriales</taxon>
        <taxon>Oscillospiraceae</taxon>
        <taxon>Yanshouia</taxon>
    </lineage>
</organism>
<dbReference type="Proteomes" id="UP000658131">
    <property type="component" value="Unassembled WGS sequence"/>
</dbReference>
<dbReference type="NCBIfam" id="TIGR00552">
    <property type="entry name" value="nadE"/>
    <property type="match status" value="1"/>
</dbReference>
<evidence type="ECO:0000256" key="7">
    <source>
        <dbReference type="PIRNR" id="PIRNR006630"/>
    </source>
</evidence>
<dbReference type="PANTHER" id="PTHR23090:SF9">
    <property type="entry name" value="GLUTAMINE-DEPENDENT NAD(+) SYNTHETASE"/>
    <property type="match status" value="1"/>
</dbReference>
<evidence type="ECO:0000259" key="9">
    <source>
        <dbReference type="PROSITE" id="PS50263"/>
    </source>
</evidence>
<reference evidence="10 11" key="1">
    <citation type="submission" date="2020-08" db="EMBL/GenBank/DDBJ databases">
        <title>Genome public.</title>
        <authorList>
            <person name="Liu C."/>
            <person name="Sun Q."/>
        </authorList>
    </citation>
    <scope>NUCLEOTIDE SEQUENCE [LARGE SCALE GENOMIC DNA]</scope>
    <source>
        <strain evidence="10 11">BX1</strain>
    </source>
</reference>
<evidence type="ECO:0000256" key="6">
    <source>
        <dbReference type="ARBA" id="ARBA00023027"/>
    </source>
</evidence>
<keyword evidence="3 7" id="KW-0436">Ligase</keyword>
<comment type="pathway">
    <text evidence="1 7">Cofactor biosynthesis; NAD(+) biosynthesis; NAD(+) from deamido-NAD(+) (L-Gln route): step 1/1.</text>
</comment>
<comment type="catalytic activity">
    <reaction evidence="7">
        <text>deamido-NAD(+) + L-glutamine + ATP + H2O = L-glutamate + AMP + diphosphate + NAD(+) + H(+)</text>
        <dbReference type="Rhea" id="RHEA:24384"/>
        <dbReference type="ChEBI" id="CHEBI:15377"/>
        <dbReference type="ChEBI" id="CHEBI:15378"/>
        <dbReference type="ChEBI" id="CHEBI:29985"/>
        <dbReference type="ChEBI" id="CHEBI:30616"/>
        <dbReference type="ChEBI" id="CHEBI:33019"/>
        <dbReference type="ChEBI" id="CHEBI:57540"/>
        <dbReference type="ChEBI" id="CHEBI:58359"/>
        <dbReference type="ChEBI" id="CHEBI:58437"/>
        <dbReference type="ChEBI" id="CHEBI:456215"/>
        <dbReference type="EC" id="6.3.5.1"/>
    </reaction>
</comment>
<dbReference type="InterPro" id="IPR014729">
    <property type="entry name" value="Rossmann-like_a/b/a_fold"/>
</dbReference>
<dbReference type="PROSITE" id="PS50263">
    <property type="entry name" value="CN_HYDROLASE"/>
    <property type="match status" value="1"/>
</dbReference>
<dbReference type="PIRSF" id="PIRSF006630">
    <property type="entry name" value="NADS_GAT"/>
    <property type="match status" value="1"/>
</dbReference>
<evidence type="ECO:0000256" key="5">
    <source>
        <dbReference type="ARBA" id="ARBA00022840"/>
    </source>
</evidence>
<dbReference type="InterPro" id="IPR003010">
    <property type="entry name" value="C-N_Hydrolase"/>
</dbReference>
<dbReference type="CDD" id="cd00553">
    <property type="entry name" value="NAD_synthase"/>
    <property type="match status" value="1"/>
</dbReference>
<dbReference type="Pfam" id="PF02540">
    <property type="entry name" value="NAD_synthase"/>
    <property type="match status" value="1"/>
</dbReference>
<dbReference type="PANTHER" id="PTHR23090">
    <property type="entry name" value="NH 3 /GLUTAMINE-DEPENDENT NAD + SYNTHETASE"/>
    <property type="match status" value="1"/>
</dbReference>
<gene>
    <name evidence="10" type="primary">nadE</name>
    <name evidence="10" type="ORF">H8717_02575</name>
</gene>
<keyword evidence="11" id="KW-1185">Reference proteome</keyword>
<dbReference type="SUPFAM" id="SSF52402">
    <property type="entry name" value="Adenine nucleotide alpha hydrolases-like"/>
    <property type="match status" value="1"/>
</dbReference>
<dbReference type="EC" id="6.3.5.1" evidence="7"/>
<dbReference type="Gene3D" id="3.40.50.620">
    <property type="entry name" value="HUPs"/>
    <property type="match status" value="1"/>
</dbReference>
<dbReference type="InterPro" id="IPR036526">
    <property type="entry name" value="C-N_Hydrolase_sf"/>
</dbReference>
<keyword evidence="5 7" id="KW-0067">ATP-binding</keyword>
<comment type="similarity">
    <text evidence="2 7">In the C-terminal section; belongs to the NAD synthetase family.</text>
</comment>
<dbReference type="InterPro" id="IPR022310">
    <property type="entry name" value="NAD/GMP_synthase"/>
</dbReference>
<comment type="caution">
    <text evidence="10">The sequence shown here is derived from an EMBL/GenBank/DDBJ whole genome shotgun (WGS) entry which is preliminary data.</text>
</comment>
<evidence type="ECO:0000256" key="1">
    <source>
        <dbReference type="ARBA" id="ARBA00005188"/>
    </source>
</evidence>
<dbReference type="GO" id="GO:0008795">
    <property type="term" value="F:NAD+ synthase activity"/>
    <property type="evidence" value="ECO:0007669"/>
    <property type="project" value="UniProtKB-EC"/>
</dbReference>
<evidence type="ECO:0000256" key="3">
    <source>
        <dbReference type="ARBA" id="ARBA00022598"/>
    </source>
</evidence>
<protein>
    <recommendedName>
        <fullName evidence="7">Glutamine-dependent NAD(+) synthetase</fullName>
        <ecNumber evidence="7">6.3.5.1</ecNumber>
    </recommendedName>
    <alternativeName>
        <fullName evidence="7">NAD(+) synthase [glutamine-hydrolyzing]</fullName>
    </alternativeName>
</protein>
<keyword evidence="6 7" id="KW-0520">NAD</keyword>
<evidence type="ECO:0000256" key="8">
    <source>
        <dbReference type="RuleBase" id="RU003811"/>
    </source>
</evidence>
<dbReference type="Gene3D" id="3.60.110.10">
    <property type="entry name" value="Carbon-nitrogen hydrolase"/>
    <property type="match status" value="1"/>
</dbReference>
<name>A0ABR7NFW5_9FIRM</name>